<feature type="compositionally biased region" description="Basic and acidic residues" evidence="1">
    <location>
        <begin position="86"/>
        <end position="98"/>
    </location>
</feature>
<feature type="compositionally biased region" description="Basic and acidic residues" evidence="1">
    <location>
        <begin position="37"/>
        <end position="47"/>
    </location>
</feature>
<organism evidence="2 3">
    <name type="scientific">Bisbaumannia pacifica</name>
    <dbReference type="NCBI Taxonomy" id="77098"/>
    <lineage>
        <taxon>Bacteria</taxon>
        <taxon>Pseudomonadati</taxon>
        <taxon>Pseudomonadota</taxon>
        <taxon>Gammaproteobacteria</taxon>
        <taxon>Oceanospirillales</taxon>
        <taxon>Halomonadaceae</taxon>
        <taxon>Bisbaumannia</taxon>
    </lineage>
</organism>
<gene>
    <name evidence="2" type="ORF">I7V36_06950</name>
</gene>
<name>A0ABD4L2K4_9GAMM</name>
<dbReference type="AlphaFoldDB" id="A0ABD4L2K4"/>
<dbReference type="Proteomes" id="UP000651738">
    <property type="component" value="Unassembled WGS sequence"/>
</dbReference>
<feature type="compositionally biased region" description="Low complexity" evidence="1">
    <location>
        <begin position="178"/>
        <end position="192"/>
    </location>
</feature>
<evidence type="ECO:0000313" key="2">
    <source>
        <dbReference type="EMBL" id="MBH8579830.1"/>
    </source>
</evidence>
<dbReference type="EMBL" id="JAEDAF010000005">
    <property type="protein sequence ID" value="MBH8579830.1"/>
    <property type="molecule type" value="Genomic_DNA"/>
</dbReference>
<proteinExistence type="predicted"/>
<feature type="compositionally biased region" description="Low complexity" evidence="1">
    <location>
        <begin position="115"/>
        <end position="129"/>
    </location>
</feature>
<evidence type="ECO:0000256" key="1">
    <source>
        <dbReference type="SAM" id="MobiDB-lite"/>
    </source>
</evidence>
<protein>
    <submittedName>
        <fullName evidence="2">Uncharacterized protein</fullName>
    </submittedName>
</protein>
<feature type="region of interest" description="Disordered" evidence="1">
    <location>
        <begin position="1"/>
        <end position="192"/>
    </location>
</feature>
<feature type="compositionally biased region" description="Basic and acidic residues" evidence="1">
    <location>
        <begin position="12"/>
        <end position="28"/>
    </location>
</feature>
<sequence>MVSADQAQGLRRWVESQGRGDEDNEGPRAMDSVESQGRGDEDSEGPRAMDSVESQAESQGRDGEEGPAPDVMDGDAAVSPAEGGGGEDRETLIARTLREIALAAPAEASTPRPATPGEGATPSPAPGASPEDRETAIARVLVEIARAEPRAAAQPPPAKPTSERTSPSAKPPTPPKARPNVAKAAAPRAAVEPAARHRLRVLGLAEEERPRAQRLLAAWAERGQRWVGDPRAWRLAAVPAEALGRHPAQGRWALWVAPGPDAFRRGYRLLLALSRRPGPRRLLLLMPGMRSRRGLPDNLVQVAADLGIDLLVITP</sequence>
<dbReference type="RefSeq" id="WP_198057393.1">
    <property type="nucleotide sequence ID" value="NZ_JAEDAF010000005.1"/>
</dbReference>
<evidence type="ECO:0000313" key="3">
    <source>
        <dbReference type="Proteomes" id="UP000651738"/>
    </source>
</evidence>
<comment type="caution">
    <text evidence="2">The sequence shown here is derived from an EMBL/GenBank/DDBJ whole genome shotgun (WGS) entry which is preliminary data.</text>
</comment>
<reference evidence="2 3" key="1">
    <citation type="submission" date="2020-12" db="EMBL/GenBank/DDBJ databases">
        <title>Draft genome sequence of Halomonas pacifica strain CARE-V15.</title>
        <authorList>
            <person name="Vignesh N."/>
            <person name="Thabitha A."/>
            <person name="Saravanan R."/>
            <person name="Manigandan V."/>
        </authorList>
    </citation>
    <scope>NUCLEOTIDE SEQUENCE [LARGE SCALE GENOMIC DNA]</scope>
    <source>
        <strain evidence="2 3">CARE-V15</strain>
    </source>
</reference>
<accession>A0ABD4L2K4</accession>